<evidence type="ECO:0000256" key="9">
    <source>
        <dbReference type="ARBA" id="ARBA00023310"/>
    </source>
</evidence>
<evidence type="ECO:0000313" key="12">
    <source>
        <dbReference type="Proteomes" id="UP000800082"/>
    </source>
</evidence>
<dbReference type="Pfam" id="PF04718">
    <property type="entry name" value="ATP-synt_G"/>
    <property type="match status" value="1"/>
</dbReference>
<evidence type="ECO:0000256" key="8">
    <source>
        <dbReference type="ARBA" id="ARBA00023136"/>
    </source>
</evidence>
<dbReference type="GO" id="GO:0015986">
    <property type="term" value="P:proton motive force-driven ATP synthesis"/>
    <property type="evidence" value="ECO:0007669"/>
    <property type="project" value="InterPro"/>
</dbReference>
<dbReference type="InterPro" id="IPR006808">
    <property type="entry name" value="ATP_synth_F0_gsu_mt"/>
</dbReference>
<gene>
    <name evidence="11" type="ORF">M421DRAFT_426394</name>
</gene>
<evidence type="ECO:0000256" key="1">
    <source>
        <dbReference type="ARBA" id="ARBA00004325"/>
    </source>
</evidence>
<evidence type="ECO:0000256" key="7">
    <source>
        <dbReference type="ARBA" id="ARBA00023128"/>
    </source>
</evidence>
<keyword evidence="9" id="KW-0066">ATP synthesis</keyword>
<dbReference type="GeneID" id="54352044"/>
<comment type="similarity">
    <text evidence="2">Belongs to the ATPase g subunit family.</text>
</comment>
<dbReference type="OrthoDB" id="437at2759"/>
<proteinExistence type="inferred from homology"/>
<name>A0A6A5R6P9_9PLEO</name>
<keyword evidence="12" id="KW-1185">Reference proteome</keyword>
<evidence type="ECO:0000313" key="11">
    <source>
        <dbReference type="EMBL" id="KAF1922900.1"/>
    </source>
</evidence>
<evidence type="ECO:0000256" key="5">
    <source>
        <dbReference type="ARBA" id="ARBA00022781"/>
    </source>
</evidence>
<evidence type="ECO:0000256" key="6">
    <source>
        <dbReference type="ARBA" id="ARBA00023065"/>
    </source>
</evidence>
<accession>A0A6A5R6P9</accession>
<feature type="region of interest" description="Disordered" evidence="10">
    <location>
        <begin position="20"/>
        <end position="41"/>
    </location>
</feature>
<dbReference type="AlphaFoldDB" id="A0A6A5R6P9"/>
<dbReference type="GO" id="GO:0015078">
    <property type="term" value="F:proton transmembrane transporter activity"/>
    <property type="evidence" value="ECO:0007669"/>
    <property type="project" value="InterPro"/>
</dbReference>
<dbReference type="EMBL" id="ML979013">
    <property type="protein sequence ID" value="KAF1922900.1"/>
    <property type="molecule type" value="Genomic_DNA"/>
</dbReference>
<dbReference type="Proteomes" id="UP000800082">
    <property type="component" value="Unassembled WGS sequence"/>
</dbReference>
<evidence type="ECO:0000256" key="4">
    <source>
        <dbReference type="ARBA" id="ARBA00022547"/>
    </source>
</evidence>
<keyword evidence="4" id="KW-0138">CF(0)</keyword>
<keyword evidence="6" id="KW-0406">Ion transport</keyword>
<evidence type="ECO:0000256" key="2">
    <source>
        <dbReference type="ARBA" id="ARBA00005699"/>
    </source>
</evidence>
<reference evidence="11" key="1">
    <citation type="journal article" date="2020" name="Stud. Mycol.">
        <title>101 Dothideomycetes genomes: a test case for predicting lifestyles and emergence of pathogens.</title>
        <authorList>
            <person name="Haridas S."/>
            <person name="Albert R."/>
            <person name="Binder M."/>
            <person name="Bloem J."/>
            <person name="Labutti K."/>
            <person name="Salamov A."/>
            <person name="Andreopoulos B."/>
            <person name="Baker S."/>
            <person name="Barry K."/>
            <person name="Bills G."/>
            <person name="Bluhm B."/>
            <person name="Cannon C."/>
            <person name="Castanera R."/>
            <person name="Culley D."/>
            <person name="Daum C."/>
            <person name="Ezra D."/>
            <person name="Gonzalez J."/>
            <person name="Henrissat B."/>
            <person name="Kuo A."/>
            <person name="Liang C."/>
            <person name="Lipzen A."/>
            <person name="Lutzoni F."/>
            <person name="Magnuson J."/>
            <person name="Mondo S."/>
            <person name="Nolan M."/>
            <person name="Ohm R."/>
            <person name="Pangilinan J."/>
            <person name="Park H.-J."/>
            <person name="Ramirez L."/>
            <person name="Alfaro M."/>
            <person name="Sun H."/>
            <person name="Tritt A."/>
            <person name="Yoshinaga Y."/>
            <person name="Zwiers L.-H."/>
            <person name="Turgeon B."/>
            <person name="Goodwin S."/>
            <person name="Spatafora J."/>
            <person name="Crous P."/>
            <person name="Grigoriev I."/>
        </authorList>
    </citation>
    <scope>NUCLEOTIDE SEQUENCE</scope>
    <source>
        <strain evidence="11">CBS 183.55</strain>
    </source>
</reference>
<protein>
    <recommendedName>
        <fullName evidence="13">Mitochondrial F1F0-ATP synthase g subunit</fullName>
    </recommendedName>
</protein>
<keyword evidence="3" id="KW-0813">Transport</keyword>
<evidence type="ECO:0008006" key="13">
    <source>
        <dbReference type="Google" id="ProtNLM"/>
    </source>
</evidence>
<evidence type="ECO:0000256" key="10">
    <source>
        <dbReference type="SAM" id="MobiDB-lite"/>
    </source>
</evidence>
<evidence type="ECO:0000256" key="3">
    <source>
        <dbReference type="ARBA" id="ARBA00022448"/>
    </source>
</evidence>
<dbReference type="GO" id="GO:0031966">
    <property type="term" value="C:mitochondrial membrane"/>
    <property type="evidence" value="ECO:0007669"/>
    <property type="project" value="UniProtKB-SubCell"/>
</dbReference>
<keyword evidence="8" id="KW-0472">Membrane</keyword>
<comment type="subcellular location">
    <subcellularLocation>
        <location evidence="1">Mitochondrion membrane</location>
    </subcellularLocation>
</comment>
<dbReference type="GO" id="GO:0045259">
    <property type="term" value="C:proton-transporting ATP synthase complex"/>
    <property type="evidence" value="ECO:0007669"/>
    <property type="project" value="UniProtKB-KW"/>
</dbReference>
<keyword evidence="5" id="KW-0375">Hydrogen ion transport</keyword>
<dbReference type="RefSeq" id="XP_033443153.1">
    <property type="nucleotide sequence ID" value="XM_033594376.1"/>
</dbReference>
<keyword evidence="7" id="KW-0496">Mitochondrion</keyword>
<organism evidence="11 12">
    <name type="scientific">Didymella exigua CBS 183.55</name>
    <dbReference type="NCBI Taxonomy" id="1150837"/>
    <lineage>
        <taxon>Eukaryota</taxon>
        <taxon>Fungi</taxon>
        <taxon>Dikarya</taxon>
        <taxon>Ascomycota</taxon>
        <taxon>Pezizomycotina</taxon>
        <taxon>Dothideomycetes</taxon>
        <taxon>Pleosporomycetidae</taxon>
        <taxon>Pleosporales</taxon>
        <taxon>Pleosporineae</taxon>
        <taxon>Didymellaceae</taxon>
        <taxon>Didymella</taxon>
    </lineage>
</organism>
<sequence length="210" mass="21503">MSFAVSRALVRQSRIAVRRAGVRNASSTSEAAGAAKEKAGDAAAKVQSKASEGLTKVKSSAESAASSVSNAASNAASTVNSTASQAQGRVGRLVGAVQGLIPKATYYGRVGLELGKLITHSRGMAPPSISTMQSYLQPALNALRHPASLASSMNPNTILAQIRGASSAQYWSAGVVAAEVLGFFSVGEMIGRFKVVGYREKAHGGEGEAH</sequence>
<feature type="compositionally biased region" description="Low complexity" evidence="10">
    <location>
        <begin position="25"/>
        <end position="34"/>
    </location>
</feature>